<evidence type="ECO:0000256" key="2">
    <source>
        <dbReference type="ARBA" id="ARBA00006270"/>
    </source>
</evidence>
<comment type="caution">
    <text evidence="5">The sequence shown here is derived from an EMBL/GenBank/DDBJ whole genome shotgun (WGS) entry which is preliminary data.</text>
</comment>
<comment type="subcellular location">
    <subcellularLocation>
        <location evidence="1">Endomembrane system</location>
    </subcellularLocation>
</comment>
<dbReference type="GO" id="GO:0012505">
    <property type="term" value="C:endomembrane system"/>
    <property type="evidence" value="ECO:0007669"/>
    <property type="project" value="UniProtKB-SubCell"/>
</dbReference>
<dbReference type="InterPro" id="IPR027417">
    <property type="entry name" value="P-loop_NTPase"/>
</dbReference>
<dbReference type="FunFam" id="3.40.50.300:FF:000586">
    <property type="entry name" value="Rab family GTPase"/>
    <property type="match status" value="1"/>
</dbReference>
<evidence type="ECO:0000313" key="5">
    <source>
        <dbReference type="EMBL" id="KWX12006.1"/>
    </source>
</evidence>
<evidence type="ECO:0000256" key="4">
    <source>
        <dbReference type="ARBA" id="ARBA00023136"/>
    </source>
</evidence>
<dbReference type="SMART" id="SM00176">
    <property type="entry name" value="RAN"/>
    <property type="match status" value="1"/>
</dbReference>
<dbReference type="AlphaFoldDB" id="A0A132NPN4"/>
<keyword evidence="5" id="KW-0378">Hydrolase</keyword>
<dbReference type="PROSITE" id="PS51421">
    <property type="entry name" value="RAS"/>
    <property type="match status" value="1"/>
</dbReference>
<dbReference type="Gene3D" id="3.40.50.300">
    <property type="entry name" value="P-loop containing nucleotide triphosphate hydrolases"/>
    <property type="match status" value="1"/>
</dbReference>
<dbReference type="GO" id="GO:0005525">
    <property type="term" value="F:GTP binding"/>
    <property type="evidence" value="ECO:0007669"/>
    <property type="project" value="InterPro"/>
</dbReference>
<dbReference type="SMART" id="SM00173">
    <property type="entry name" value="RAS"/>
    <property type="match status" value="1"/>
</dbReference>
<dbReference type="SMART" id="SM00175">
    <property type="entry name" value="RAB"/>
    <property type="match status" value="1"/>
</dbReference>
<dbReference type="PROSITE" id="PS51420">
    <property type="entry name" value="RHO"/>
    <property type="match status" value="1"/>
</dbReference>
<dbReference type="Pfam" id="PF00071">
    <property type="entry name" value="Ras"/>
    <property type="match status" value="1"/>
</dbReference>
<keyword evidence="4" id="KW-0472">Membrane</keyword>
<accession>A0A132NPN4</accession>
<dbReference type="InterPro" id="IPR005225">
    <property type="entry name" value="Small_GTP-bd"/>
</dbReference>
<name>A0A132NPN4_GIAIN</name>
<sequence length="214" mass="23807">MADSSYNYLFKYIVVGDTAVGKSCLLLQFTEQRFQNAHDMTVGVEYGTRTIEVGGKKIKAQIWDTCGQESFRSITRSYYRGSCCALLVYDITRRASFEHVANWLEECRTYGGDKTTILLVGNKTDRESSRMVTYDEGEKFAKENNLFFIETSAKTNSNVEEAFMIIARAVLDKVNSGEIDITDESCGVKAASTSKNTVNMKTEAPSKESGGCSC</sequence>
<proteinExistence type="inferred from homology"/>
<organism evidence="5 6">
    <name type="scientific">Giardia duodenalis assemblage B</name>
    <dbReference type="NCBI Taxonomy" id="1394984"/>
    <lineage>
        <taxon>Eukaryota</taxon>
        <taxon>Metamonada</taxon>
        <taxon>Diplomonadida</taxon>
        <taxon>Hexamitidae</taxon>
        <taxon>Giardiinae</taxon>
        <taxon>Giardia</taxon>
    </lineage>
</organism>
<dbReference type="PANTHER" id="PTHR47979">
    <property type="entry name" value="DRAB11-RELATED"/>
    <property type="match status" value="1"/>
</dbReference>
<keyword evidence="3" id="KW-0547">Nucleotide-binding</keyword>
<dbReference type="InterPro" id="IPR001806">
    <property type="entry name" value="Small_GTPase"/>
</dbReference>
<dbReference type="OrthoDB" id="9989112at2759"/>
<dbReference type="GO" id="GO:0003924">
    <property type="term" value="F:GTPase activity"/>
    <property type="evidence" value="ECO:0007669"/>
    <property type="project" value="InterPro"/>
</dbReference>
<dbReference type="PRINTS" id="PR00449">
    <property type="entry name" value="RASTRNSFRMNG"/>
</dbReference>
<evidence type="ECO:0000313" key="6">
    <source>
        <dbReference type="Proteomes" id="UP000070089"/>
    </source>
</evidence>
<dbReference type="Proteomes" id="UP000070089">
    <property type="component" value="Unassembled WGS sequence"/>
</dbReference>
<dbReference type="VEuPathDB" id="GiardiaDB:QR46_4030"/>
<dbReference type="NCBIfam" id="TIGR00231">
    <property type="entry name" value="small_GTP"/>
    <property type="match status" value="1"/>
</dbReference>
<dbReference type="SUPFAM" id="SSF52540">
    <property type="entry name" value="P-loop containing nucleoside triphosphate hydrolases"/>
    <property type="match status" value="1"/>
</dbReference>
<comment type="similarity">
    <text evidence="2">Belongs to the small GTPase superfamily. Rab family.</text>
</comment>
<dbReference type="InterPro" id="IPR050209">
    <property type="entry name" value="Rab_GTPases_membrane_traffic"/>
</dbReference>
<evidence type="ECO:0000256" key="1">
    <source>
        <dbReference type="ARBA" id="ARBA00004308"/>
    </source>
</evidence>
<protein>
    <submittedName>
        <fullName evidence="5">Rab2a/ P-loop containing nucleoside triphosphate hydrolase superfamily protein</fullName>
    </submittedName>
</protein>
<dbReference type="SMART" id="SM00174">
    <property type="entry name" value="RHO"/>
    <property type="match status" value="1"/>
</dbReference>
<reference evidence="5 6" key="1">
    <citation type="journal article" date="2015" name="Mol. Biochem. Parasitol.">
        <title>Identification of polymorphic genes for use in assemblage B genotyping assays through comparative genomics of multiple assemblage B Giardia duodenalis isolates.</title>
        <authorList>
            <person name="Wielinga C."/>
            <person name="Thompson R.C."/>
            <person name="Monis P."/>
            <person name="Ryan U."/>
        </authorList>
    </citation>
    <scope>NUCLEOTIDE SEQUENCE [LARGE SCALE GENOMIC DNA]</scope>
    <source>
        <strain evidence="5 6">BAH15c1</strain>
    </source>
</reference>
<dbReference type="EMBL" id="JXTI01000142">
    <property type="protein sequence ID" value="KWX12006.1"/>
    <property type="molecule type" value="Genomic_DNA"/>
</dbReference>
<gene>
    <name evidence="5" type="ORF">QR46_4030</name>
</gene>
<evidence type="ECO:0000256" key="3">
    <source>
        <dbReference type="ARBA" id="ARBA00022741"/>
    </source>
</evidence>
<dbReference type="PROSITE" id="PS51419">
    <property type="entry name" value="RAB"/>
    <property type="match status" value="1"/>
</dbReference>